<evidence type="ECO:0000256" key="2">
    <source>
        <dbReference type="ARBA" id="ARBA00022801"/>
    </source>
</evidence>
<dbReference type="InterPro" id="IPR040794">
    <property type="entry name" value="CE2_N"/>
</dbReference>
<dbReference type="GO" id="GO:0052689">
    <property type="term" value="F:carboxylic ester hydrolase activity"/>
    <property type="evidence" value="ECO:0007669"/>
    <property type="project" value="InterPro"/>
</dbReference>
<protein>
    <submittedName>
        <fullName evidence="9">S-layer homology domain-containing protein</fullName>
    </submittedName>
</protein>
<feature type="chain" id="PRO_5040883698" evidence="6">
    <location>
        <begin position="30"/>
        <end position="1558"/>
    </location>
</feature>
<dbReference type="Gene3D" id="2.160.20.10">
    <property type="entry name" value="Single-stranded right-handed beta-helix, Pectin lyase-like"/>
    <property type="match status" value="1"/>
</dbReference>
<dbReference type="PROSITE" id="PS51272">
    <property type="entry name" value="SLH"/>
    <property type="match status" value="3"/>
</dbReference>
<dbReference type="SUPFAM" id="SSF49785">
    <property type="entry name" value="Galactose-binding domain-like"/>
    <property type="match status" value="1"/>
</dbReference>
<dbReference type="InterPro" id="IPR012334">
    <property type="entry name" value="Pectin_lyas_fold"/>
</dbReference>
<sequence>MIRMKKPLAWLLAIVMLAAAIGAPAPSMASSDGGTPATIFGYAPSERYAASVNYTLKANGVTIPVIQAYADYDYAHFSASEGPITYELTILNTDKVHEYAISPKKLGLTASKVEGRTITFTTESDEYLIVMMNNRKTRIVIAADPMETDVPASTGTGVFNIAEEPYSVTPAGGNADVAARTSAIQQAIDEASQYGTEQGGGAQGIVYVPRGTYYIGNLVLRSNTALYMEPGATFVGTGRTADYQEHWFKDSMGRPATWWISTEFDSANIRIFGRGTIDGNGRLLHDDKSANGRGMINNLVVPIATEHFAMDGIIIRESAAWAVMPVRSNDLLFTNLKMFNSLGMGENDGIDIVESQNAVVRNSIGIALDDPYSTKAWKEDTDIASGVVPWPGNPEPVDSVLFEDAISWTMCYGYKIGQGVMQNQSDITFRDAVVYKAAVGFAIHHKYGTGEVRDVTFENIDVEDISGKNEDNSAWMTMFTVDSGGNGVGPVTGVTVKDITVRDVGESFSKLKGAPGAPITDLTFENVRMPGSSQPATTLHAMNFLSKEYYGGVTILPTQEPEPRKWTNLALLRPAVISSNDAAENTAPYAFDGKLTTRSGTKRAVDPGWIYVDLGEVKTIDRVHLIWEAAYGRSYQIQVTDEDPGPAGDQAEWSDVYSTTTGKGGLEEITFAPTEARYVRMYGTARATQYGYSLWEMEVYGPEIFVDSIGLSGDEHVLELGEAVAIEAVVLPDNATNKAVIWSSTNPGIASVDGSGLVTAAGTGTAYITATSQSGERSATAKITVTAPGAGMTFIEPTHAAIQYVGRWDAATSDTYMSHWPGASIRAGFTGTKARLVLGGAADLFVKIDDGAYTFYDNASGTINLTRTPLEDGTHELTIVAKDITDRVAFQGLLVEEGKTVLPAEPKERLVEFVGDSITVGYRMPDVVLDSYARLTAERLGVDHTQIAYTGICLQTGVACYAPNSLGMSEQYFKLGTGDDAASPEWDFARYAPDAIVINIGTNDDKFEVTEEAFRSTYATFLADIRERHPNADILVMRTLGGFLAEATEAAVQERIEAGDDAVQYVDTTGWLDSYPSADYYDSLHPSRAGHAKIAAKLAPILEELWQEDPGTGPGQPGEPGPGPGAGPGNGVNTGSGNSPKDAVIYVNGKAATTGKLETRIEEGRRTTTVKLDGEALNGKLSGQAFISITVPAVEEGAPDTVIGEIGSKLLANLIKNNAVLELATGEASYALPLGALVQSAFNEGDGQLPPTVRIVIAKPTEPQLLLAREAEDRHGFRIAGGPMSFHVEVVQDGKTTLVETFGVFVARRIALPDGADPDRVFAGAVLEPDGSIRYVPAKSVSKNGRDYIELASLSNSLYVIVQGGADSFPDVVGHWSEDSVTAMAARFVAEGTDEGLFRPDRDIRRSEFAALVVRALGLKRIAGNGEFEFHDVIAGAWYEADVVTAASYGLIGGFGDGTFRPSDAITREQAMSILAKAAELTGLKQAQSDEAVDDLLGAFLDGGDVSEWAQPGVAFSLEEGIAKGRSESRLAPRDPVTRAEAFVMLERLLEKSGLIES</sequence>
<dbReference type="Pfam" id="PF17996">
    <property type="entry name" value="CE2_N"/>
    <property type="match status" value="1"/>
</dbReference>
<proteinExistence type="inferred from homology"/>
<dbReference type="InterPro" id="IPR008964">
    <property type="entry name" value="Invasin/intimin_cell_adhesion"/>
</dbReference>
<dbReference type="PROSITE" id="PS50022">
    <property type="entry name" value="FA58C_3"/>
    <property type="match status" value="1"/>
</dbReference>
<dbReference type="InterPro" id="IPR036514">
    <property type="entry name" value="SGNH_hydro_sf"/>
</dbReference>
<evidence type="ECO:0000259" key="8">
    <source>
        <dbReference type="PROSITE" id="PS51272"/>
    </source>
</evidence>
<dbReference type="InterPro" id="IPR011050">
    <property type="entry name" value="Pectin_lyase_fold/virulence"/>
</dbReference>
<keyword evidence="2 4" id="KW-0378">Hydrolase</keyword>
<feature type="domain" description="SLH" evidence="8">
    <location>
        <begin position="1426"/>
        <end position="1489"/>
    </location>
</feature>
<evidence type="ECO:0000256" key="1">
    <source>
        <dbReference type="ARBA" id="ARBA00008834"/>
    </source>
</evidence>
<evidence type="ECO:0000313" key="10">
    <source>
        <dbReference type="Proteomes" id="UP001141950"/>
    </source>
</evidence>
<dbReference type="SMART" id="SM00635">
    <property type="entry name" value="BID_2"/>
    <property type="match status" value="1"/>
</dbReference>
<keyword evidence="10" id="KW-1185">Reference proteome</keyword>
<feature type="signal peptide" evidence="6">
    <location>
        <begin position="1"/>
        <end position="29"/>
    </location>
</feature>
<dbReference type="InterPro" id="IPR003343">
    <property type="entry name" value="Big_2"/>
</dbReference>
<dbReference type="EMBL" id="JANIPJ010000014">
    <property type="protein sequence ID" value="MCR2805932.1"/>
    <property type="molecule type" value="Genomic_DNA"/>
</dbReference>
<dbReference type="Gene3D" id="2.60.40.1080">
    <property type="match status" value="1"/>
</dbReference>
<evidence type="ECO:0000256" key="6">
    <source>
        <dbReference type="SAM" id="SignalP"/>
    </source>
</evidence>
<feature type="domain" description="SLH" evidence="8">
    <location>
        <begin position="1364"/>
        <end position="1425"/>
    </location>
</feature>
<dbReference type="InterPro" id="IPR013830">
    <property type="entry name" value="SGNH_hydro"/>
</dbReference>
<dbReference type="PANTHER" id="PTHR37834">
    <property type="entry name" value="GDSL-LIKE LIPASE/ACYLHYDROLASE DOMAIN PROTEIN (AFU_ORTHOLOGUE AFUA_2G00620)"/>
    <property type="match status" value="1"/>
</dbReference>
<dbReference type="InterPro" id="IPR052762">
    <property type="entry name" value="PCW_deacetylase/CE"/>
</dbReference>
<dbReference type="SUPFAM" id="SSF49373">
    <property type="entry name" value="Invasin/intimin cell-adhesion fragments"/>
    <property type="match status" value="1"/>
</dbReference>
<dbReference type="RefSeq" id="WP_257448918.1">
    <property type="nucleotide sequence ID" value="NZ_JANIPJ010000014.1"/>
</dbReference>
<dbReference type="Proteomes" id="UP001141950">
    <property type="component" value="Unassembled WGS sequence"/>
</dbReference>
<dbReference type="Pfam" id="PF13472">
    <property type="entry name" value="Lipase_GDSL_2"/>
    <property type="match status" value="1"/>
</dbReference>
<dbReference type="Pfam" id="PF00295">
    <property type="entry name" value="Glyco_hydro_28"/>
    <property type="match status" value="1"/>
</dbReference>
<dbReference type="SUPFAM" id="SSF51126">
    <property type="entry name" value="Pectin lyase-like"/>
    <property type="match status" value="1"/>
</dbReference>
<dbReference type="GO" id="GO:0004650">
    <property type="term" value="F:polygalacturonase activity"/>
    <property type="evidence" value="ECO:0007669"/>
    <property type="project" value="InterPro"/>
</dbReference>
<dbReference type="Pfam" id="PF22633">
    <property type="entry name" value="F5_F8_type_C_2"/>
    <property type="match status" value="1"/>
</dbReference>
<dbReference type="InterPro" id="IPR001119">
    <property type="entry name" value="SLH_dom"/>
</dbReference>
<dbReference type="InterPro" id="IPR037461">
    <property type="entry name" value="CtCE2-like_dom"/>
</dbReference>
<dbReference type="Gene3D" id="3.40.50.1110">
    <property type="entry name" value="SGNH hydrolase"/>
    <property type="match status" value="1"/>
</dbReference>
<evidence type="ECO:0000313" key="9">
    <source>
        <dbReference type="EMBL" id="MCR2805932.1"/>
    </source>
</evidence>
<dbReference type="InterPro" id="IPR000743">
    <property type="entry name" value="Glyco_hydro_28"/>
</dbReference>
<dbReference type="InterPro" id="IPR008979">
    <property type="entry name" value="Galactose-bd-like_sf"/>
</dbReference>
<feature type="region of interest" description="Disordered" evidence="5">
    <location>
        <begin position="1107"/>
        <end position="1140"/>
    </location>
</feature>
<keyword evidence="6" id="KW-0732">Signal</keyword>
<reference evidence="9" key="1">
    <citation type="submission" date="2022-08" db="EMBL/GenBank/DDBJ databases">
        <title>The genomic sequence of strain Paenibacillus sp. SCIV0701.</title>
        <authorList>
            <person name="Zhao H."/>
        </authorList>
    </citation>
    <scope>NUCLEOTIDE SEQUENCE</scope>
    <source>
        <strain evidence="9">SCIV0701</strain>
    </source>
</reference>
<evidence type="ECO:0000256" key="3">
    <source>
        <dbReference type="ARBA" id="ARBA00023295"/>
    </source>
</evidence>
<dbReference type="InterPro" id="IPR000421">
    <property type="entry name" value="FA58C"/>
</dbReference>
<evidence type="ECO:0000256" key="5">
    <source>
        <dbReference type="SAM" id="MobiDB-lite"/>
    </source>
</evidence>
<gene>
    <name evidence="9" type="ORF">NQZ67_18780</name>
</gene>
<accession>A0A9X2MYP3</accession>
<comment type="caution">
    <text evidence="9">The sequence shown here is derived from an EMBL/GenBank/DDBJ whole genome shotgun (WGS) entry which is preliminary data.</text>
</comment>
<dbReference type="Pfam" id="PF02368">
    <property type="entry name" value="Big_2"/>
    <property type="match status" value="1"/>
</dbReference>
<name>A0A9X2MYP3_9BACL</name>
<feature type="domain" description="F5/8 type C" evidence="7">
    <location>
        <begin position="609"/>
        <end position="702"/>
    </location>
</feature>
<dbReference type="PANTHER" id="PTHR37834:SF2">
    <property type="entry name" value="ESTERASE, SGNH HYDROLASE-TYPE"/>
    <property type="match status" value="1"/>
</dbReference>
<evidence type="ECO:0000259" key="7">
    <source>
        <dbReference type="PROSITE" id="PS50022"/>
    </source>
</evidence>
<dbReference type="Pfam" id="PF00395">
    <property type="entry name" value="SLH"/>
    <property type="match status" value="3"/>
</dbReference>
<dbReference type="CDD" id="cd01831">
    <property type="entry name" value="Endoglucanase_E_like"/>
    <property type="match status" value="1"/>
</dbReference>
<organism evidence="9 10">
    <name type="scientific">Paenibacillus soyae</name>
    <dbReference type="NCBI Taxonomy" id="2969249"/>
    <lineage>
        <taxon>Bacteria</taxon>
        <taxon>Bacillati</taxon>
        <taxon>Bacillota</taxon>
        <taxon>Bacilli</taxon>
        <taxon>Bacillales</taxon>
        <taxon>Paenibacillaceae</taxon>
        <taxon>Paenibacillus</taxon>
    </lineage>
</organism>
<comment type="similarity">
    <text evidence="1 4">Belongs to the glycosyl hydrolase 28 family.</text>
</comment>
<dbReference type="GO" id="GO:0005975">
    <property type="term" value="P:carbohydrate metabolic process"/>
    <property type="evidence" value="ECO:0007669"/>
    <property type="project" value="InterPro"/>
</dbReference>
<dbReference type="SUPFAM" id="SSF52266">
    <property type="entry name" value="SGNH hydrolase"/>
    <property type="match status" value="1"/>
</dbReference>
<dbReference type="Gene3D" id="2.60.120.260">
    <property type="entry name" value="Galactose-binding domain-like"/>
    <property type="match status" value="2"/>
</dbReference>
<keyword evidence="3 4" id="KW-0326">Glycosidase</keyword>
<feature type="domain" description="SLH" evidence="8">
    <location>
        <begin position="1497"/>
        <end position="1558"/>
    </location>
</feature>
<evidence type="ECO:0000256" key="4">
    <source>
        <dbReference type="RuleBase" id="RU361169"/>
    </source>
</evidence>